<dbReference type="PANTHER" id="PTHR13370:SF3">
    <property type="entry name" value="TRNA (GUANINE(10)-N2)-METHYLTRANSFERASE HOMOLOG"/>
    <property type="match status" value="1"/>
</dbReference>
<reference evidence="4" key="1">
    <citation type="submission" date="2022-11" db="EMBL/GenBank/DDBJ databases">
        <authorList>
            <person name="Kikuchi T."/>
        </authorList>
    </citation>
    <scope>NUCLEOTIDE SEQUENCE</scope>
    <source>
        <strain evidence="4">PS1010</strain>
    </source>
</reference>
<dbReference type="PANTHER" id="PTHR13370">
    <property type="entry name" value="RNA METHYLASE-RELATED"/>
    <property type="match status" value="1"/>
</dbReference>
<evidence type="ECO:0000313" key="5">
    <source>
        <dbReference type="Proteomes" id="UP001152747"/>
    </source>
</evidence>
<evidence type="ECO:0000256" key="1">
    <source>
        <dbReference type="ARBA" id="ARBA00022603"/>
    </source>
</evidence>
<dbReference type="GO" id="GO:0032259">
    <property type="term" value="P:methylation"/>
    <property type="evidence" value="ECO:0007669"/>
    <property type="project" value="UniProtKB-KW"/>
</dbReference>
<keyword evidence="5" id="KW-1185">Reference proteome</keyword>
<keyword evidence="2" id="KW-0808">Transferase</keyword>
<dbReference type="InterPro" id="IPR059073">
    <property type="entry name" value="TRMT11_N"/>
</dbReference>
<dbReference type="Pfam" id="PF25904">
    <property type="entry name" value="Tmrp11_N"/>
    <property type="match status" value="1"/>
</dbReference>
<dbReference type="GO" id="GO:0005737">
    <property type="term" value="C:cytoplasm"/>
    <property type="evidence" value="ECO:0007669"/>
    <property type="project" value="TreeGrafter"/>
</dbReference>
<sequence>MIKVLITFSQSHLDFRIAEFEAICEMFNISFKTAENSFNKQKHVYLIDFENLEDVKKVLSRAVLIKFAFEFIENAQNYEELYEKLGKTVENQTSFALRIFSIGRKKEIG</sequence>
<gene>
    <name evidence="4" type="ORF">CAMP_LOCUS78</name>
</gene>
<dbReference type="Proteomes" id="UP001152747">
    <property type="component" value="Unassembled WGS sequence"/>
</dbReference>
<proteinExistence type="predicted"/>
<feature type="domain" description="tRNA (guanine(10)-N(2))-methyltransferase TRMT11 N-terminal" evidence="3">
    <location>
        <begin position="3"/>
        <end position="91"/>
    </location>
</feature>
<evidence type="ECO:0000256" key="2">
    <source>
        <dbReference type="ARBA" id="ARBA00022679"/>
    </source>
</evidence>
<accession>A0A9P1I2A9</accession>
<dbReference type="GO" id="GO:0008168">
    <property type="term" value="F:methyltransferase activity"/>
    <property type="evidence" value="ECO:0007669"/>
    <property type="project" value="UniProtKB-KW"/>
</dbReference>
<dbReference type="EMBL" id="CANHGI010000001">
    <property type="protein sequence ID" value="CAI5437441.1"/>
    <property type="molecule type" value="Genomic_DNA"/>
</dbReference>
<organism evidence="4 5">
    <name type="scientific">Caenorhabditis angaria</name>
    <dbReference type="NCBI Taxonomy" id="860376"/>
    <lineage>
        <taxon>Eukaryota</taxon>
        <taxon>Metazoa</taxon>
        <taxon>Ecdysozoa</taxon>
        <taxon>Nematoda</taxon>
        <taxon>Chromadorea</taxon>
        <taxon>Rhabditida</taxon>
        <taxon>Rhabditina</taxon>
        <taxon>Rhabditomorpha</taxon>
        <taxon>Rhabditoidea</taxon>
        <taxon>Rhabditidae</taxon>
        <taxon>Peloderinae</taxon>
        <taxon>Caenorhabditis</taxon>
    </lineage>
</organism>
<evidence type="ECO:0000313" key="4">
    <source>
        <dbReference type="EMBL" id="CAI5437441.1"/>
    </source>
</evidence>
<keyword evidence="1" id="KW-0489">Methyltransferase</keyword>
<dbReference type="OrthoDB" id="296065at2759"/>
<comment type="caution">
    <text evidence="4">The sequence shown here is derived from an EMBL/GenBank/DDBJ whole genome shotgun (WGS) entry which is preliminary data.</text>
</comment>
<name>A0A9P1I2A9_9PELO</name>
<evidence type="ECO:0000259" key="3">
    <source>
        <dbReference type="Pfam" id="PF25904"/>
    </source>
</evidence>
<dbReference type="AlphaFoldDB" id="A0A9P1I2A9"/>
<protein>
    <recommendedName>
        <fullName evidence="3">tRNA (guanine(10)-N(2))-methyltransferase TRMT11 N-terminal domain-containing protein</fullName>
    </recommendedName>
</protein>